<protein>
    <submittedName>
        <fullName evidence="2">Uncharacterized protein</fullName>
    </submittedName>
</protein>
<keyword evidence="1" id="KW-0472">Membrane</keyword>
<proteinExistence type="predicted"/>
<sequence>MLTSIFTNDKDSSIPNYISGQSFFISITFSLFWCRFIYLYNELEISSFWVRWCH</sequence>
<organism evidence="2">
    <name type="scientific">Arundo donax</name>
    <name type="common">Giant reed</name>
    <name type="synonym">Donax arundinaceus</name>
    <dbReference type="NCBI Taxonomy" id="35708"/>
    <lineage>
        <taxon>Eukaryota</taxon>
        <taxon>Viridiplantae</taxon>
        <taxon>Streptophyta</taxon>
        <taxon>Embryophyta</taxon>
        <taxon>Tracheophyta</taxon>
        <taxon>Spermatophyta</taxon>
        <taxon>Magnoliopsida</taxon>
        <taxon>Liliopsida</taxon>
        <taxon>Poales</taxon>
        <taxon>Poaceae</taxon>
        <taxon>PACMAD clade</taxon>
        <taxon>Arundinoideae</taxon>
        <taxon>Arundineae</taxon>
        <taxon>Arundo</taxon>
    </lineage>
</organism>
<accession>A0A0A9D000</accession>
<name>A0A0A9D000_ARUDO</name>
<dbReference type="EMBL" id="GBRH01215976">
    <property type="protein sequence ID" value="JAD81919.1"/>
    <property type="molecule type" value="Transcribed_RNA"/>
</dbReference>
<reference evidence="2" key="2">
    <citation type="journal article" date="2015" name="Data Brief">
        <title>Shoot transcriptome of the giant reed, Arundo donax.</title>
        <authorList>
            <person name="Barrero R.A."/>
            <person name="Guerrero F.D."/>
            <person name="Moolhuijzen P."/>
            <person name="Goolsby J.A."/>
            <person name="Tidwell J."/>
            <person name="Bellgard S.E."/>
            <person name="Bellgard M.I."/>
        </authorList>
    </citation>
    <scope>NUCLEOTIDE SEQUENCE</scope>
    <source>
        <tissue evidence="2">Shoot tissue taken approximately 20 cm above the soil surface</tissue>
    </source>
</reference>
<reference evidence="2" key="1">
    <citation type="submission" date="2014-09" db="EMBL/GenBank/DDBJ databases">
        <authorList>
            <person name="Magalhaes I.L.F."/>
            <person name="Oliveira U."/>
            <person name="Santos F.R."/>
            <person name="Vidigal T.H.D.A."/>
            <person name="Brescovit A.D."/>
            <person name="Santos A.J."/>
        </authorList>
    </citation>
    <scope>NUCLEOTIDE SEQUENCE</scope>
    <source>
        <tissue evidence="2">Shoot tissue taken approximately 20 cm above the soil surface</tissue>
    </source>
</reference>
<feature type="transmembrane region" description="Helical" evidence="1">
    <location>
        <begin position="20"/>
        <end position="41"/>
    </location>
</feature>
<evidence type="ECO:0000256" key="1">
    <source>
        <dbReference type="SAM" id="Phobius"/>
    </source>
</evidence>
<keyword evidence="1" id="KW-0812">Transmembrane</keyword>
<dbReference type="AlphaFoldDB" id="A0A0A9D000"/>
<evidence type="ECO:0000313" key="2">
    <source>
        <dbReference type="EMBL" id="JAD81919.1"/>
    </source>
</evidence>
<keyword evidence="1" id="KW-1133">Transmembrane helix</keyword>